<evidence type="ECO:0000313" key="5">
    <source>
        <dbReference type="Proteomes" id="UP000434957"/>
    </source>
</evidence>
<dbReference type="Proteomes" id="UP000429607">
    <property type="component" value="Unassembled WGS sequence"/>
</dbReference>
<organism evidence="2 4">
    <name type="scientific">Phytophthora rubi</name>
    <dbReference type="NCBI Taxonomy" id="129364"/>
    <lineage>
        <taxon>Eukaryota</taxon>
        <taxon>Sar</taxon>
        <taxon>Stramenopiles</taxon>
        <taxon>Oomycota</taxon>
        <taxon>Peronosporomycetes</taxon>
        <taxon>Peronosporales</taxon>
        <taxon>Peronosporaceae</taxon>
        <taxon>Phytophthora</taxon>
    </lineage>
</organism>
<evidence type="ECO:0000256" key="1">
    <source>
        <dbReference type="SAM" id="MobiDB-lite"/>
    </source>
</evidence>
<dbReference type="Pfam" id="PF14223">
    <property type="entry name" value="Retrotran_gag_2"/>
    <property type="match status" value="1"/>
</dbReference>
<evidence type="ECO:0000313" key="4">
    <source>
        <dbReference type="Proteomes" id="UP000429607"/>
    </source>
</evidence>
<evidence type="ECO:0000313" key="2">
    <source>
        <dbReference type="EMBL" id="KAE9017116.1"/>
    </source>
</evidence>
<accession>A0A6A3LCG3</accession>
<evidence type="ECO:0000313" key="3">
    <source>
        <dbReference type="EMBL" id="KAE9299144.1"/>
    </source>
</evidence>
<sequence>MMGTGSQAPVPSTGTTATETVSTGTGTSTGSTTGTAPGTTAAAAGASMATSVMTATTAAASTAATGMQGGFTFGPLASSGLQALVVSSMCLPAMTSFAASMPTTHAVSYHGGPSGPFAYGYGYGSGFPSGVIPVPGSSHARGGGIVLPGVKDISTKPPVMKGSFDLYAVQLKTFLTRLGLWGVVDGSDMRPAFDMEGQAAFDARDNAARDAILRGIPDADAKMVCHEAFARDMWISFENKQTKREYANYIFARELLYSNKYTRDSNLSD</sequence>
<protein>
    <submittedName>
        <fullName evidence="2">Uncharacterized protein</fullName>
    </submittedName>
</protein>
<keyword evidence="5" id="KW-1185">Reference proteome</keyword>
<dbReference type="EMBL" id="QXFT01002384">
    <property type="protein sequence ID" value="KAE9299144.1"/>
    <property type="molecule type" value="Genomic_DNA"/>
</dbReference>
<reference evidence="2 4" key="1">
    <citation type="submission" date="2018-09" db="EMBL/GenBank/DDBJ databases">
        <title>Genomic investigation of the strawberry pathogen Phytophthora fragariae indicates pathogenicity is determined by transcriptional variation in three key races.</title>
        <authorList>
            <person name="Adams T.M."/>
            <person name="Armitage A.D."/>
            <person name="Sobczyk M.K."/>
            <person name="Bates H.J."/>
            <person name="Dunwell J.M."/>
            <person name="Nellist C.F."/>
            <person name="Harrison R.J."/>
        </authorList>
    </citation>
    <scope>NUCLEOTIDE SEQUENCE [LARGE SCALE GENOMIC DNA]</scope>
    <source>
        <strain evidence="2 4">SCRP249</strain>
        <strain evidence="3 5">SCRP333</strain>
    </source>
</reference>
<feature type="region of interest" description="Disordered" evidence="1">
    <location>
        <begin position="1"/>
        <end position="40"/>
    </location>
</feature>
<gene>
    <name evidence="2" type="ORF">PR001_g14480</name>
    <name evidence="3" type="ORF">PR003_g23069</name>
</gene>
<dbReference type="AlphaFoldDB" id="A0A6A3LCG3"/>
<comment type="caution">
    <text evidence="2">The sequence shown here is derived from an EMBL/GenBank/DDBJ whole genome shotgun (WGS) entry which is preliminary data.</text>
</comment>
<dbReference type="EMBL" id="QXFV01001040">
    <property type="protein sequence ID" value="KAE9017116.1"/>
    <property type="molecule type" value="Genomic_DNA"/>
</dbReference>
<feature type="compositionally biased region" description="Low complexity" evidence="1">
    <location>
        <begin position="9"/>
        <end position="40"/>
    </location>
</feature>
<dbReference type="Proteomes" id="UP000434957">
    <property type="component" value="Unassembled WGS sequence"/>
</dbReference>
<proteinExistence type="predicted"/>
<name>A0A6A3LCG3_9STRA</name>